<dbReference type="EMBL" id="JBDJPC010000005">
    <property type="protein sequence ID" value="KAL1501847.1"/>
    <property type="molecule type" value="Genomic_DNA"/>
</dbReference>
<name>A0ABD1ESR2_HYPHA</name>
<dbReference type="Proteomes" id="UP001566132">
    <property type="component" value="Unassembled WGS sequence"/>
</dbReference>
<proteinExistence type="predicted"/>
<keyword evidence="2" id="KW-1185">Reference proteome</keyword>
<evidence type="ECO:0000313" key="1">
    <source>
        <dbReference type="EMBL" id="KAL1501847.1"/>
    </source>
</evidence>
<reference evidence="1 2" key="1">
    <citation type="submission" date="2024-05" db="EMBL/GenBank/DDBJ databases">
        <title>Genetic variation in Jamaican populations of the coffee berry borer (Hypothenemus hampei).</title>
        <authorList>
            <person name="Errbii M."/>
            <person name="Myrie A."/>
        </authorList>
    </citation>
    <scope>NUCLEOTIDE SEQUENCE [LARGE SCALE GENOMIC DNA]</scope>
    <source>
        <strain evidence="1">JA-Hopewell-2020-01-JO</strain>
        <tissue evidence="1">Whole body</tissue>
    </source>
</reference>
<comment type="caution">
    <text evidence="1">The sequence shown here is derived from an EMBL/GenBank/DDBJ whole genome shotgun (WGS) entry which is preliminary data.</text>
</comment>
<sequence>MRKTHQFHFIERLRPIKGGRLIVYSQNFKAKFKKLKKLQRFEQGAAPLGRDGTTADRIDSVKAHVFGGPSYIIPFLKFLGAELQIAAIAKKFAENSDQKRMTRQDRRSLLETKEARAARREAMLEENLFYEESEGLLYGPGIAD</sequence>
<evidence type="ECO:0000313" key="2">
    <source>
        <dbReference type="Proteomes" id="UP001566132"/>
    </source>
</evidence>
<organism evidence="1 2">
    <name type="scientific">Hypothenemus hampei</name>
    <name type="common">Coffee berry borer</name>
    <dbReference type="NCBI Taxonomy" id="57062"/>
    <lineage>
        <taxon>Eukaryota</taxon>
        <taxon>Metazoa</taxon>
        <taxon>Ecdysozoa</taxon>
        <taxon>Arthropoda</taxon>
        <taxon>Hexapoda</taxon>
        <taxon>Insecta</taxon>
        <taxon>Pterygota</taxon>
        <taxon>Neoptera</taxon>
        <taxon>Endopterygota</taxon>
        <taxon>Coleoptera</taxon>
        <taxon>Polyphaga</taxon>
        <taxon>Cucujiformia</taxon>
        <taxon>Curculionidae</taxon>
        <taxon>Scolytinae</taxon>
        <taxon>Hypothenemus</taxon>
    </lineage>
</organism>
<accession>A0ABD1ESR2</accession>
<dbReference type="AlphaFoldDB" id="A0ABD1ESR2"/>
<gene>
    <name evidence="1" type="ORF">ABEB36_007097</name>
</gene>
<protein>
    <submittedName>
        <fullName evidence="1">Uncharacterized protein</fullName>
    </submittedName>
</protein>